<dbReference type="PANTHER" id="PTHR30146">
    <property type="entry name" value="LACI-RELATED TRANSCRIPTIONAL REPRESSOR"/>
    <property type="match status" value="1"/>
</dbReference>
<evidence type="ECO:0000313" key="6">
    <source>
        <dbReference type="Proteomes" id="UP000306509"/>
    </source>
</evidence>
<feature type="domain" description="HTH lacI-type" evidence="4">
    <location>
        <begin position="3"/>
        <end position="57"/>
    </location>
</feature>
<evidence type="ECO:0000256" key="3">
    <source>
        <dbReference type="ARBA" id="ARBA00023163"/>
    </source>
</evidence>
<dbReference type="GO" id="GO:0003700">
    <property type="term" value="F:DNA-binding transcription factor activity"/>
    <property type="evidence" value="ECO:0007669"/>
    <property type="project" value="TreeGrafter"/>
</dbReference>
<evidence type="ECO:0000256" key="1">
    <source>
        <dbReference type="ARBA" id="ARBA00023015"/>
    </source>
</evidence>
<dbReference type="PANTHER" id="PTHR30146:SF109">
    <property type="entry name" value="HTH-TYPE TRANSCRIPTIONAL REGULATOR GALS"/>
    <property type="match status" value="1"/>
</dbReference>
<sequence>MKVSIKSISEKTGFSPATISNALNHKKGVNAQTSAEIFRVAKEMGYISESSIRKIKFVIFKKNGLIIDDTPFFSLLIDGFEKECRESGFEMVICHLNQKDEDYEEQVHWMINDSASAIVLLGTELMEEDVKIFKSAGCPFLMLDYWAGDMSFNGVLINNADSSRKAVEYLIQKGHKEIGYLRGSFRIKAFRSRAVGYGTAMQKANLPVKNENTVTLPTTLNGAYQEMLKYLQKKSKLPTAYFADNDMIALGAMKALQEMGYRVPEDVSLVGFDDLPFSEISSPALTTLRVPKQEMGKLAVRRVIDMIKKDDDQVNTKIQVCTKFIERDSVCERS</sequence>
<dbReference type="Pfam" id="PF13377">
    <property type="entry name" value="Peripla_BP_3"/>
    <property type="match status" value="1"/>
</dbReference>
<gene>
    <name evidence="5" type="primary">rbsR_8</name>
    <name evidence="5" type="ORF">DSM106044_05132</name>
</gene>
<dbReference type="Gene3D" id="1.10.260.40">
    <property type="entry name" value="lambda repressor-like DNA-binding domains"/>
    <property type="match status" value="1"/>
</dbReference>
<dbReference type="InterPro" id="IPR046335">
    <property type="entry name" value="LacI/GalR-like_sensor"/>
</dbReference>
<keyword evidence="2" id="KW-0238">DNA-binding</keyword>
<accession>A0A4U8Q075</accession>
<dbReference type="EMBL" id="QGQD01000105">
    <property type="protein sequence ID" value="TLC98071.1"/>
    <property type="molecule type" value="Genomic_DNA"/>
</dbReference>
<dbReference type="InterPro" id="IPR028082">
    <property type="entry name" value="Peripla_BP_I"/>
</dbReference>
<protein>
    <submittedName>
        <fullName evidence="5">Ribose operon repressor</fullName>
    </submittedName>
</protein>
<dbReference type="SUPFAM" id="SSF53822">
    <property type="entry name" value="Periplasmic binding protein-like I"/>
    <property type="match status" value="1"/>
</dbReference>
<keyword evidence="6" id="KW-1185">Reference proteome</keyword>
<dbReference type="InterPro" id="IPR010982">
    <property type="entry name" value="Lambda_DNA-bd_dom_sf"/>
</dbReference>
<keyword evidence="3" id="KW-0804">Transcription</keyword>
<proteinExistence type="predicted"/>
<keyword evidence="1" id="KW-0805">Transcription regulation</keyword>
<dbReference type="Proteomes" id="UP000306509">
    <property type="component" value="Unassembled WGS sequence"/>
</dbReference>
<reference evidence="5 6" key="1">
    <citation type="journal article" date="2019" name="Anaerobe">
        <title>Detection of Robinsoniella peoriensis in multiple bone samples of a trauma patient.</title>
        <authorList>
            <person name="Schrottner P."/>
            <person name="Hartwich K."/>
            <person name="Bunk B."/>
            <person name="Schober I."/>
            <person name="Helbig S."/>
            <person name="Rudolph W.W."/>
            <person name="Gunzer F."/>
        </authorList>
    </citation>
    <scope>NUCLEOTIDE SEQUENCE [LARGE SCALE GENOMIC DNA]</scope>
    <source>
        <strain evidence="5 6">DSM 106044</strain>
    </source>
</reference>
<name>A0A4U8Q075_9FIRM</name>
<organism evidence="5 6">
    <name type="scientific">Robinsoniella peoriensis</name>
    <dbReference type="NCBI Taxonomy" id="180332"/>
    <lineage>
        <taxon>Bacteria</taxon>
        <taxon>Bacillati</taxon>
        <taxon>Bacillota</taxon>
        <taxon>Clostridia</taxon>
        <taxon>Lachnospirales</taxon>
        <taxon>Lachnospiraceae</taxon>
        <taxon>Robinsoniella</taxon>
    </lineage>
</organism>
<comment type="caution">
    <text evidence="5">The sequence shown here is derived from an EMBL/GenBank/DDBJ whole genome shotgun (WGS) entry which is preliminary data.</text>
</comment>
<evidence type="ECO:0000256" key="2">
    <source>
        <dbReference type="ARBA" id="ARBA00023125"/>
    </source>
</evidence>
<evidence type="ECO:0000259" key="4">
    <source>
        <dbReference type="PROSITE" id="PS50932"/>
    </source>
</evidence>
<dbReference type="GO" id="GO:0000976">
    <property type="term" value="F:transcription cis-regulatory region binding"/>
    <property type="evidence" value="ECO:0007669"/>
    <property type="project" value="TreeGrafter"/>
</dbReference>
<dbReference type="CDD" id="cd01392">
    <property type="entry name" value="HTH_LacI"/>
    <property type="match status" value="1"/>
</dbReference>
<dbReference type="InterPro" id="IPR000843">
    <property type="entry name" value="HTH_LacI"/>
</dbReference>
<evidence type="ECO:0000313" key="5">
    <source>
        <dbReference type="EMBL" id="TLC98071.1"/>
    </source>
</evidence>
<dbReference type="RefSeq" id="WP_027294595.1">
    <property type="nucleotide sequence ID" value="NZ_JBHTNY010000011.1"/>
</dbReference>
<dbReference type="AlphaFoldDB" id="A0A4U8Q075"/>
<dbReference type="SUPFAM" id="SSF47413">
    <property type="entry name" value="lambda repressor-like DNA-binding domains"/>
    <property type="match status" value="1"/>
</dbReference>
<dbReference type="PROSITE" id="PS50932">
    <property type="entry name" value="HTH_LACI_2"/>
    <property type="match status" value="1"/>
</dbReference>
<dbReference type="STRING" id="180332.GCA_000797495_00762"/>
<dbReference type="Gene3D" id="3.40.50.2300">
    <property type="match status" value="2"/>
</dbReference>